<dbReference type="PANTHER" id="PTHR13593:SF134">
    <property type="entry name" value="F14J22.5 PROTEIN"/>
    <property type="match status" value="1"/>
</dbReference>
<proteinExistence type="predicted"/>
<evidence type="ECO:0000313" key="3">
    <source>
        <dbReference type="Proteomes" id="UP000325315"/>
    </source>
</evidence>
<keyword evidence="1" id="KW-1133">Transmembrane helix</keyword>
<evidence type="ECO:0000256" key="1">
    <source>
        <dbReference type="SAM" id="Phobius"/>
    </source>
</evidence>
<evidence type="ECO:0000313" key="2">
    <source>
        <dbReference type="EMBL" id="KAA3488678.1"/>
    </source>
</evidence>
<dbReference type="Proteomes" id="UP000325315">
    <property type="component" value="Unassembled WGS sequence"/>
</dbReference>
<dbReference type="PANTHER" id="PTHR13593">
    <property type="match status" value="1"/>
</dbReference>
<feature type="transmembrane region" description="Helical" evidence="1">
    <location>
        <begin position="59"/>
        <end position="79"/>
    </location>
</feature>
<dbReference type="AlphaFoldDB" id="A0A5B6X4B4"/>
<sequence>MQQARLKLTQSGKSINVPNCIQQYKSWKYVKPCFDLIDDYKQAEDEDFKQQNFQWDEENALISILVIASLCFGFCSSLREGQICIADRYCDSGLHCETCLANGNVRPRCTRIQPLNPISKVQYYSFYPLFFFYMILHFVCIKVKGLPFNRYSWLTTHNSFARLGERSATGSLILAPTNQQDSITSQLNRQQHY</sequence>
<dbReference type="InterPro" id="IPR017946">
    <property type="entry name" value="PLC-like_Pdiesterase_TIM-brl"/>
</dbReference>
<protein>
    <submittedName>
        <fullName evidence="2">PI-PLC X domain-containing protein</fullName>
    </submittedName>
</protein>
<keyword evidence="3" id="KW-1185">Reference proteome</keyword>
<dbReference type="GO" id="GO:0006629">
    <property type="term" value="P:lipid metabolic process"/>
    <property type="evidence" value="ECO:0007669"/>
    <property type="project" value="InterPro"/>
</dbReference>
<dbReference type="InterPro" id="IPR051057">
    <property type="entry name" value="PI-PLC_domain"/>
</dbReference>
<comment type="caution">
    <text evidence="2">The sequence shown here is derived from an EMBL/GenBank/DDBJ whole genome shotgun (WGS) entry which is preliminary data.</text>
</comment>
<accession>A0A5B6X4B4</accession>
<gene>
    <name evidence="2" type="ORF">EPI10_032403</name>
</gene>
<keyword evidence="1" id="KW-0812">Transmembrane</keyword>
<feature type="transmembrane region" description="Helical" evidence="1">
    <location>
        <begin position="123"/>
        <end position="141"/>
    </location>
</feature>
<dbReference type="Pfam" id="PF26178">
    <property type="entry name" value="PI-PLC_cat"/>
    <property type="match status" value="1"/>
</dbReference>
<organism evidence="2 3">
    <name type="scientific">Gossypium australe</name>
    <dbReference type="NCBI Taxonomy" id="47621"/>
    <lineage>
        <taxon>Eukaryota</taxon>
        <taxon>Viridiplantae</taxon>
        <taxon>Streptophyta</taxon>
        <taxon>Embryophyta</taxon>
        <taxon>Tracheophyta</taxon>
        <taxon>Spermatophyta</taxon>
        <taxon>Magnoliopsida</taxon>
        <taxon>eudicotyledons</taxon>
        <taxon>Gunneridae</taxon>
        <taxon>Pentapetalae</taxon>
        <taxon>rosids</taxon>
        <taxon>malvids</taxon>
        <taxon>Malvales</taxon>
        <taxon>Malvaceae</taxon>
        <taxon>Malvoideae</taxon>
        <taxon>Gossypium</taxon>
    </lineage>
</organism>
<reference evidence="3" key="1">
    <citation type="journal article" date="2019" name="Plant Biotechnol. J.">
        <title>Genome sequencing of the Australian wild diploid species Gossypium australe highlights disease resistance and delayed gland morphogenesis.</title>
        <authorList>
            <person name="Cai Y."/>
            <person name="Cai X."/>
            <person name="Wang Q."/>
            <person name="Wang P."/>
            <person name="Zhang Y."/>
            <person name="Cai C."/>
            <person name="Xu Y."/>
            <person name="Wang K."/>
            <person name="Zhou Z."/>
            <person name="Wang C."/>
            <person name="Geng S."/>
            <person name="Li B."/>
            <person name="Dong Q."/>
            <person name="Hou Y."/>
            <person name="Wang H."/>
            <person name="Ai P."/>
            <person name="Liu Z."/>
            <person name="Yi F."/>
            <person name="Sun M."/>
            <person name="An G."/>
            <person name="Cheng J."/>
            <person name="Zhang Y."/>
            <person name="Shi Q."/>
            <person name="Xie Y."/>
            <person name="Shi X."/>
            <person name="Chang Y."/>
            <person name="Huang F."/>
            <person name="Chen Y."/>
            <person name="Hong S."/>
            <person name="Mi L."/>
            <person name="Sun Q."/>
            <person name="Zhang L."/>
            <person name="Zhou B."/>
            <person name="Peng R."/>
            <person name="Zhang X."/>
            <person name="Liu F."/>
        </authorList>
    </citation>
    <scope>NUCLEOTIDE SEQUENCE [LARGE SCALE GENOMIC DNA]</scope>
    <source>
        <strain evidence="3">cv. PA1801</strain>
    </source>
</reference>
<dbReference type="GO" id="GO:0008081">
    <property type="term" value="F:phosphoric diester hydrolase activity"/>
    <property type="evidence" value="ECO:0007669"/>
    <property type="project" value="InterPro"/>
</dbReference>
<dbReference type="EMBL" id="SMMG02000001">
    <property type="protein sequence ID" value="KAA3488678.1"/>
    <property type="molecule type" value="Genomic_DNA"/>
</dbReference>
<name>A0A5B6X4B4_9ROSI</name>
<keyword evidence="1" id="KW-0472">Membrane</keyword>
<dbReference type="OrthoDB" id="7984201at2759"/>
<dbReference type="SUPFAM" id="SSF51695">
    <property type="entry name" value="PLC-like phosphodiesterases"/>
    <property type="match status" value="1"/>
</dbReference>